<evidence type="ECO:0000313" key="3">
    <source>
        <dbReference type="Proteomes" id="UP000530234"/>
    </source>
</evidence>
<protein>
    <submittedName>
        <fullName evidence="2">Aldo/keto reductase</fullName>
    </submittedName>
</protein>
<sequence>MTRTADLALGTHRCREVAAAARRAATAPRPWVDTAPNYLGGRAQRLLAGALAEHPGMGVSTKIGILPASTVGEAMSAGVLAPAATAAGHSLAPAYLRWQLARNRAELGRSRLDLVFLHNPERAGPHRMDEQLEAAFTVLEEAAAAGHITGYGVATWHGFGHGAFTVERLLELAGRAAGGRHHLRAVQLPISLVSSAPLTAAVEGRGPVHEAAAAGLEVFASSPLHGGELVTLGTPELADIIRPGLSVAAACLLTVASCPGVSTVLLGTGTTAHWAQALAALDSGPLPIEHLRSVLDVLAPTGPRHRTADA</sequence>
<dbReference type="Proteomes" id="UP000530234">
    <property type="component" value="Unassembled WGS sequence"/>
</dbReference>
<dbReference type="RefSeq" id="WP_182661653.1">
    <property type="nucleotide sequence ID" value="NZ_VKHS01000107.1"/>
</dbReference>
<gene>
    <name evidence="2" type="ORF">FOE67_07160</name>
</gene>
<organism evidence="2 3">
    <name type="scientific">Streptomyces calidiresistens</name>
    <dbReference type="NCBI Taxonomy" id="1485586"/>
    <lineage>
        <taxon>Bacteria</taxon>
        <taxon>Bacillati</taxon>
        <taxon>Actinomycetota</taxon>
        <taxon>Actinomycetes</taxon>
        <taxon>Kitasatosporales</taxon>
        <taxon>Streptomycetaceae</taxon>
        <taxon>Streptomyces</taxon>
    </lineage>
</organism>
<dbReference type="Pfam" id="PF00248">
    <property type="entry name" value="Aldo_ket_red"/>
    <property type="match status" value="1"/>
</dbReference>
<accession>A0A7W3XW08</accession>
<comment type="caution">
    <text evidence="2">The sequence shown here is derived from an EMBL/GenBank/DDBJ whole genome shotgun (WGS) entry which is preliminary data.</text>
</comment>
<evidence type="ECO:0000259" key="1">
    <source>
        <dbReference type="Pfam" id="PF00248"/>
    </source>
</evidence>
<feature type="domain" description="NADP-dependent oxidoreductase" evidence="1">
    <location>
        <begin position="16"/>
        <end position="231"/>
    </location>
</feature>
<dbReference type="PANTHER" id="PTHR43312:SF1">
    <property type="entry name" value="NADP-DEPENDENT OXIDOREDUCTASE DOMAIN-CONTAINING PROTEIN"/>
    <property type="match status" value="1"/>
</dbReference>
<dbReference type="InterPro" id="IPR023210">
    <property type="entry name" value="NADP_OxRdtase_dom"/>
</dbReference>
<dbReference type="SUPFAM" id="SSF51430">
    <property type="entry name" value="NAD(P)-linked oxidoreductase"/>
    <property type="match status" value="1"/>
</dbReference>
<dbReference type="PANTHER" id="PTHR43312">
    <property type="entry name" value="D-THREO-ALDOSE 1-DEHYDROGENASE"/>
    <property type="match status" value="1"/>
</dbReference>
<evidence type="ECO:0000313" key="2">
    <source>
        <dbReference type="EMBL" id="MBB0229296.1"/>
    </source>
</evidence>
<proteinExistence type="predicted"/>
<dbReference type="InterPro" id="IPR036812">
    <property type="entry name" value="NAD(P)_OxRdtase_dom_sf"/>
</dbReference>
<dbReference type="InterPro" id="IPR053135">
    <property type="entry name" value="AKR2_Oxidoreductase"/>
</dbReference>
<dbReference type="AlphaFoldDB" id="A0A7W3XW08"/>
<keyword evidence="3" id="KW-1185">Reference proteome</keyword>
<dbReference type="Gene3D" id="3.20.20.100">
    <property type="entry name" value="NADP-dependent oxidoreductase domain"/>
    <property type="match status" value="1"/>
</dbReference>
<reference evidence="3" key="1">
    <citation type="submission" date="2019-10" db="EMBL/GenBank/DDBJ databases">
        <title>Streptomyces sp. nov., a novel actinobacterium isolated from alkaline environment.</title>
        <authorList>
            <person name="Golinska P."/>
        </authorList>
    </citation>
    <scope>NUCLEOTIDE SEQUENCE [LARGE SCALE GENOMIC DNA]</scope>
    <source>
        <strain evidence="3">DSM 42108</strain>
    </source>
</reference>
<name>A0A7W3XW08_9ACTN</name>
<dbReference type="EMBL" id="VKHS01000107">
    <property type="protein sequence ID" value="MBB0229296.1"/>
    <property type="molecule type" value="Genomic_DNA"/>
</dbReference>